<dbReference type="Proteomes" id="UP000183253">
    <property type="component" value="Unassembled WGS sequence"/>
</dbReference>
<dbReference type="Pfam" id="PF14899">
    <property type="entry name" value="DUF4492"/>
    <property type="match status" value="1"/>
</dbReference>
<proteinExistence type="predicted"/>
<feature type="transmembrane region" description="Helical" evidence="1">
    <location>
        <begin position="24"/>
        <end position="44"/>
    </location>
</feature>
<dbReference type="InterPro" id="IPR027853">
    <property type="entry name" value="DUF4492"/>
</dbReference>
<keyword evidence="1" id="KW-0812">Transmembrane</keyword>
<keyword evidence="3" id="KW-1185">Reference proteome</keyword>
<dbReference type="AlphaFoldDB" id="A0A1H4E6J1"/>
<dbReference type="STRING" id="1033731.SAMN05444145_106184"/>
<keyword evidence="1" id="KW-1133">Transmembrane helix</keyword>
<gene>
    <name evidence="2" type="ORF">SAMN05444145_106184</name>
</gene>
<dbReference type="RefSeq" id="WP_010266415.1">
    <property type="nucleotide sequence ID" value="NZ_CAEG01000021.1"/>
</dbReference>
<sequence length="76" mass="8697">MNVFRKVIRFYVEGFREMTVGRTLWAIILVKLFIMFAVLKVFFFPDLLAGKSPEEKADYVLENLAPPASGTEPSIQ</sequence>
<name>A0A1H4E6J1_9BACT</name>
<dbReference type="OrthoDB" id="1122086at2"/>
<evidence type="ECO:0000313" key="2">
    <source>
        <dbReference type="EMBL" id="SEA79972.1"/>
    </source>
</evidence>
<dbReference type="EMBL" id="FNRI01000006">
    <property type="protein sequence ID" value="SEA79972.1"/>
    <property type="molecule type" value="Genomic_DNA"/>
</dbReference>
<protein>
    <recommendedName>
        <fullName evidence="4">DUF4492 domain-containing protein</fullName>
    </recommendedName>
</protein>
<keyword evidence="1" id="KW-0472">Membrane</keyword>
<evidence type="ECO:0000313" key="3">
    <source>
        <dbReference type="Proteomes" id="UP000183253"/>
    </source>
</evidence>
<evidence type="ECO:0000256" key="1">
    <source>
        <dbReference type="SAM" id="Phobius"/>
    </source>
</evidence>
<accession>A0A1H4E6J1</accession>
<evidence type="ECO:0008006" key="4">
    <source>
        <dbReference type="Google" id="ProtNLM"/>
    </source>
</evidence>
<reference evidence="2 3" key="1">
    <citation type="submission" date="2016-10" db="EMBL/GenBank/DDBJ databases">
        <authorList>
            <person name="de Groot N.N."/>
        </authorList>
    </citation>
    <scope>NUCLEOTIDE SEQUENCE [LARGE SCALE GENOMIC DNA]</scope>
    <source>
        <strain evidence="2 3">DSM 25383</strain>
    </source>
</reference>
<organism evidence="2 3">
    <name type="scientific">Alistipes timonensis JC136</name>
    <dbReference type="NCBI Taxonomy" id="1033731"/>
    <lineage>
        <taxon>Bacteria</taxon>
        <taxon>Pseudomonadati</taxon>
        <taxon>Bacteroidota</taxon>
        <taxon>Bacteroidia</taxon>
        <taxon>Bacteroidales</taxon>
        <taxon>Rikenellaceae</taxon>
        <taxon>Alistipes</taxon>
    </lineage>
</organism>